<dbReference type="PANTHER" id="PTHR33490">
    <property type="entry name" value="BLR5614 PROTEIN-RELATED"/>
    <property type="match status" value="1"/>
</dbReference>
<dbReference type="AlphaFoldDB" id="A0A0M9VL00"/>
<organism evidence="2 3">
    <name type="scientific">Microbacterium aurantiacum</name>
    <dbReference type="NCBI Taxonomy" id="162393"/>
    <lineage>
        <taxon>Bacteria</taxon>
        <taxon>Bacillati</taxon>
        <taxon>Actinomycetota</taxon>
        <taxon>Actinomycetes</taxon>
        <taxon>Micrococcales</taxon>
        <taxon>Microbacteriaceae</taxon>
        <taxon>Microbacterium</taxon>
    </lineage>
</organism>
<evidence type="ECO:0000313" key="3">
    <source>
        <dbReference type="Proteomes" id="UP000037737"/>
    </source>
</evidence>
<dbReference type="SUPFAM" id="SSF54001">
    <property type="entry name" value="Cysteine proteinases"/>
    <property type="match status" value="1"/>
</dbReference>
<proteinExistence type="predicted"/>
<gene>
    <name evidence="2" type="ORF">XI38_09230</name>
</gene>
<reference evidence="2" key="1">
    <citation type="submission" date="2015-04" db="EMBL/GenBank/DDBJ databases">
        <title>Complete genome sequence of Microbacterium chocolatum SIT 101, a bacterium enantioselectively hydrolyzing mesomeric diesters.</title>
        <authorList>
            <person name="Li X."/>
            <person name="Xu Y."/>
        </authorList>
    </citation>
    <scope>NUCLEOTIDE SEQUENCE [LARGE SCALE GENOMIC DNA]</scope>
    <source>
        <strain evidence="2">SIT 101</strain>
    </source>
</reference>
<dbReference type="InterPro" id="IPR013589">
    <property type="entry name" value="Bac_transglu_N"/>
</dbReference>
<accession>A0A0M9VL00</accession>
<protein>
    <recommendedName>
        <fullName evidence="1">Transglutaminase-like domain-containing protein</fullName>
    </recommendedName>
</protein>
<dbReference type="Proteomes" id="UP000037737">
    <property type="component" value="Unassembled WGS sequence"/>
</dbReference>
<dbReference type="PANTHER" id="PTHR33490:SF7">
    <property type="entry name" value="BLR2979 PROTEIN"/>
    <property type="match status" value="1"/>
</dbReference>
<sequence length="296" mass="32150">MRYRVIHRTSYEYDADVSDSFGIAHVVPRELPWQQVHSRGVVIEPVPADTTDDVDGYGNLSTYYHVTEAHRRLGVNAESEVTVLAPAYDPAALAQPWEAARPLVHRDLSDAWAAAEFVVESPKAQHAAAAREYAAASFLPGRAIGDAVVDLTHRIFRDFRYDGKATTVTSTVADVLAARAGVCQDFAHLALACLRTHGLAARYVSGYLATQPPPGKERVFGADASHAWLAVWLPLSGEWLAVDPTNDQVVGDRHVTTAWGRDYGDVAPVKGVIFTEAKRSTLRVAVDVAPLESAVV</sequence>
<evidence type="ECO:0000313" key="2">
    <source>
        <dbReference type="EMBL" id="KOS10639.1"/>
    </source>
</evidence>
<dbReference type="InterPro" id="IPR002931">
    <property type="entry name" value="Transglutaminase-like"/>
</dbReference>
<dbReference type="KEGG" id="mcw:A8L33_14550"/>
<dbReference type="Pfam" id="PF01841">
    <property type="entry name" value="Transglut_core"/>
    <property type="match status" value="1"/>
</dbReference>
<dbReference type="EMBL" id="LAVO01000009">
    <property type="protein sequence ID" value="KOS10639.1"/>
    <property type="molecule type" value="Genomic_DNA"/>
</dbReference>
<evidence type="ECO:0000259" key="1">
    <source>
        <dbReference type="SMART" id="SM00460"/>
    </source>
</evidence>
<feature type="domain" description="Transglutaminase-like" evidence="1">
    <location>
        <begin position="175"/>
        <end position="246"/>
    </location>
</feature>
<dbReference type="PATRIC" id="fig|84292.3.peg.1884"/>
<comment type="caution">
    <text evidence="2">The sequence shown here is derived from an EMBL/GenBank/DDBJ whole genome shotgun (WGS) entry which is preliminary data.</text>
</comment>
<dbReference type="Gene3D" id="3.10.620.30">
    <property type="match status" value="1"/>
</dbReference>
<dbReference type="SMART" id="SM00460">
    <property type="entry name" value="TGc"/>
    <property type="match status" value="1"/>
</dbReference>
<dbReference type="InterPro" id="IPR038765">
    <property type="entry name" value="Papain-like_cys_pep_sf"/>
</dbReference>
<name>A0A0M9VL00_9MICO</name>
<dbReference type="OrthoDB" id="9804023at2"/>
<keyword evidence="3" id="KW-1185">Reference proteome</keyword>
<dbReference type="Pfam" id="PF08379">
    <property type="entry name" value="Bact_transglu_N"/>
    <property type="match status" value="1"/>
</dbReference>